<dbReference type="Proteomes" id="UP000247416">
    <property type="component" value="Unassembled WGS sequence"/>
</dbReference>
<dbReference type="OrthoDB" id="9811391at2"/>
<proteinExistence type="inferred from homology"/>
<comment type="caution">
    <text evidence="8">The sequence shown here is derived from an EMBL/GenBank/DDBJ whole genome shotgun (WGS) entry which is preliminary data.</text>
</comment>
<evidence type="ECO:0000313" key="8">
    <source>
        <dbReference type="EMBL" id="PYF06627.1"/>
    </source>
</evidence>
<keyword evidence="4 7" id="KW-0812">Transmembrane</keyword>
<evidence type="ECO:0000313" key="9">
    <source>
        <dbReference type="Proteomes" id="UP000247416"/>
    </source>
</evidence>
<reference evidence="8 9" key="1">
    <citation type="submission" date="2018-06" db="EMBL/GenBank/DDBJ databases">
        <title>Genomic Encyclopedia of Archaeal and Bacterial Type Strains, Phase II (KMG-II): from individual species to whole genera.</title>
        <authorList>
            <person name="Goeker M."/>
        </authorList>
    </citation>
    <scope>NUCLEOTIDE SEQUENCE [LARGE SCALE GENOMIC DNA]</scope>
    <source>
        <strain evidence="8 9">KACC 16626</strain>
    </source>
</reference>
<evidence type="ECO:0000256" key="7">
    <source>
        <dbReference type="SAM" id="Phobius"/>
    </source>
</evidence>
<evidence type="ECO:0000256" key="5">
    <source>
        <dbReference type="ARBA" id="ARBA00022989"/>
    </source>
</evidence>
<feature type="transmembrane region" description="Helical" evidence="7">
    <location>
        <begin position="7"/>
        <end position="25"/>
    </location>
</feature>
<evidence type="ECO:0000256" key="2">
    <source>
        <dbReference type="ARBA" id="ARBA00007977"/>
    </source>
</evidence>
<dbReference type="RefSeq" id="WP_107934734.1">
    <property type="nucleotide sequence ID" value="NZ_CP085009.1"/>
</dbReference>
<feature type="transmembrane region" description="Helical" evidence="7">
    <location>
        <begin position="121"/>
        <end position="140"/>
    </location>
</feature>
<dbReference type="InterPro" id="IPR018383">
    <property type="entry name" value="UPF0324_pro"/>
</dbReference>
<feature type="transmembrane region" description="Helical" evidence="7">
    <location>
        <begin position="309"/>
        <end position="327"/>
    </location>
</feature>
<evidence type="ECO:0000256" key="6">
    <source>
        <dbReference type="ARBA" id="ARBA00023136"/>
    </source>
</evidence>
<comment type="similarity">
    <text evidence="2">Belongs to the UPF0324 family.</text>
</comment>
<feature type="transmembrane region" description="Helical" evidence="7">
    <location>
        <begin position="248"/>
        <end position="266"/>
    </location>
</feature>
<evidence type="ECO:0000256" key="3">
    <source>
        <dbReference type="ARBA" id="ARBA00022475"/>
    </source>
</evidence>
<feature type="transmembrane region" description="Helical" evidence="7">
    <location>
        <begin position="278"/>
        <end position="297"/>
    </location>
</feature>
<dbReference type="PANTHER" id="PTHR30106">
    <property type="entry name" value="INNER MEMBRANE PROTEIN YEIH-RELATED"/>
    <property type="match status" value="1"/>
</dbReference>
<dbReference type="GO" id="GO:0005886">
    <property type="term" value="C:plasma membrane"/>
    <property type="evidence" value="ECO:0007669"/>
    <property type="project" value="UniProtKB-SubCell"/>
</dbReference>
<dbReference type="AlphaFoldDB" id="A0A318TRS0"/>
<protein>
    <submittedName>
        <fullName evidence="8">Putative integral membrane protein (TIGR00698 family)</fullName>
    </submittedName>
</protein>
<feature type="transmembrane region" description="Helical" evidence="7">
    <location>
        <begin position="31"/>
        <end position="48"/>
    </location>
</feature>
<accession>A0A318TRS0</accession>
<feature type="transmembrane region" description="Helical" evidence="7">
    <location>
        <begin position="68"/>
        <end position="87"/>
    </location>
</feature>
<feature type="transmembrane region" description="Helical" evidence="7">
    <location>
        <begin position="152"/>
        <end position="174"/>
    </location>
</feature>
<comment type="subcellular location">
    <subcellularLocation>
        <location evidence="1">Cell membrane</location>
        <topology evidence="1">Multi-pass membrane protein</topology>
    </subcellularLocation>
</comment>
<dbReference type="PANTHER" id="PTHR30106:SF2">
    <property type="entry name" value="UPF0324 INNER MEMBRANE PROTEIN YEIH"/>
    <property type="match status" value="1"/>
</dbReference>
<keyword evidence="3" id="KW-1003">Cell membrane</keyword>
<evidence type="ECO:0000256" key="1">
    <source>
        <dbReference type="ARBA" id="ARBA00004651"/>
    </source>
</evidence>
<feature type="transmembrane region" description="Helical" evidence="7">
    <location>
        <begin position="217"/>
        <end position="236"/>
    </location>
</feature>
<name>A0A318TRS0_9BACL</name>
<sequence>MTIYKTAGFYIGILSMFFITALAYSLSLLPFLSLIGPLAIAILISVIYRNVFQYPENLRSGIHFSAKIILRIAIILYGIRLNIKLIVDEGFPLIFRAALVIIFTLFMTFLIGKMLGVDYKLLLLLASGTGICGAAAIGAVSSILDSDEEDTAIAIGMIAWLGTIFALVAPLIASITNMTPDLYGQWVGFSLHEIAQALLAGASFGDDSLTPAILSKLSRVLLLFPVTILIIVFLSFQNKESKKKASFPYFILGFIALSIIGTISLQNGWMSLSFQSQVAQAATFLLTVAMAALGMSVDLKKFGKNALKPILTLILTSVALSVFVWIIL</sequence>
<evidence type="ECO:0000256" key="4">
    <source>
        <dbReference type="ARBA" id="ARBA00022692"/>
    </source>
</evidence>
<keyword evidence="5 7" id="KW-1133">Transmembrane helix</keyword>
<dbReference type="Pfam" id="PF03601">
    <property type="entry name" value="Cons_hypoth698"/>
    <property type="match status" value="1"/>
</dbReference>
<gene>
    <name evidence="8" type="ORF">BJ095_10848</name>
</gene>
<organism evidence="8 9">
    <name type="scientific">Ureibacillus chungkukjangi</name>
    <dbReference type="NCBI Taxonomy" id="1202712"/>
    <lineage>
        <taxon>Bacteria</taxon>
        <taxon>Bacillati</taxon>
        <taxon>Bacillota</taxon>
        <taxon>Bacilli</taxon>
        <taxon>Bacillales</taxon>
        <taxon>Caryophanaceae</taxon>
        <taxon>Ureibacillus</taxon>
    </lineage>
</organism>
<keyword evidence="6 7" id="KW-0472">Membrane</keyword>
<feature type="transmembrane region" description="Helical" evidence="7">
    <location>
        <begin position="93"/>
        <end position="112"/>
    </location>
</feature>
<dbReference type="EMBL" id="QJTJ01000008">
    <property type="protein sequence ID" value="PYF06627.1"/>
    <property type="molecule type" value="Genomic_DNA"/>
</dbReference>
<keyword evidence="9" id="KW-1185">Reference proteome</keyword>
<feature type="transmembrane region" description="Helical" evidence="7">
    <location>
        <begin position="186"/>
        <end position="205"/>
    </location>
</feature>